<evidence type="ECO:0000256" key="8">
    <source>
        <dbReference type="ARBA" id="ARBA00023315"/>
    </source>
</evidence>
<dbReference type="PROSITE" id="PS00099">
    <property type="entry name" value="THIOLASE_3"/>
    <property type="match status" value="1"/>
</dbReference>
<dbReference type="GO" id="GO:0003985">
    <property type="term" value="F:acetyl-CoA C-acetyltransferase activity"/>
    <property type="evidence" value="ECO:0007669"/>
    <property type="project" value="UniProtKB-EC"/>
</dbReference>
<evidence type="ECO:0000256" key="1">
    <source>
        <dbReference type="ARBA" id="ARBA00010982"/>
    </source>
</evidence>
<evidence type="ECO:0000256" key="6">
    <source>
        <dbReference type="ARBA" id="ARBA00022946"/>
    </source>
</evidence>
<dbReference type="PANTHER" id="PTHR18919:SF156">
    <property type="entry name" value="ACETYL-COA ACETYLTRANSFERASE, MITOCHONDRIAL"/>
    <property type="match status" value="1"/>
</dbReference>
<dbReference type="InterPro" id="IPR020616">
    <property type="entry name" value="Thiolase_N"/>
</dbReference>
<dbReference type="Pfam" id="PF02803">
    <property type="entry name" value="Thiolase_C"/>
    <property type="match status" value="1"/>
</dbReference>
<accession>A0A437MZN0</accession>
<evidence type="ECO:0000256" key="9">
    <source>
        <dbReference type="PIRSR" id="PIRSR000429-1"/>
    </source>
</evidence>
<dbReference type="SUPFAM" id="SSF53901">
    <property type="entry name" value="Thiolase-like"/>
    <property type="match status" value="2"/>
</dbReference>
<gene>
    <name evidence="13" type="ORF">EOD41_04085</name>
</gene>
<dbReference type="CDD" id="cd00751">
    <property type="entry name" value="thiolase"/>
    <property type="match status" value="1"/>
</dbReference>
<dbReference type="PROSITE" id="PS00098">
    <property type="entry name" value="THIOLASE_1"/>
    <property type="match status" value="1"/>
</dbReference>
<dbReference type="PIRSF" id="PIRSF000429">
    <property type="entry name" value="Ac-CoA_Ac_transf"/>
    <property type="match status" value="1"/>
</dbReference>
<comment type="caution">
    <text evidence="13">The sequence shown here is derived from an EMBL/GenBank/DDBJ whole genome shotgun (WGS) entry which is preliminary data.</text>
</comment>
<dbReference type="EC" id="2.3.1.9" evidence="3"/>
<name>A0A437MZN0_9SPHI</name>
<feature type="domain" description="Thiolase N-terminal" evidence="11">
    <location>
        <begin position="4"/>
        <end position="259"/>
    </location>
</feature>
<evidence type="ECO:0000259" key="12">
    <source>
        <dbReference type="Pfam" id="PF02803"/>
    </source>
</evidence>
<evidence type="ECO:0000256" key="4">
    <source>
        <dbReference type="ARBA" id="ARBA00022679"/>
    </source>
</evidence>
<feature type="active site" description="Acyl-thioester intermediate" evidence="9">
    <location>
        <position position="87"/>
    </location>
</feature>
<dbReference type="Proteomes" id="UP000282759">
    <property type="component" value="Unassembled WGS sequence"/>
</dbReference>
<evidence type="ECO:0000256" key="10">
    <source>
        <dbReference type="RuleBase" id="RU003557"/>
    </source>
</evidence>
<dbReference type="GO" id="GO:0006635">
    <property type="term" value="P:fatty acid beta-oxidation"/>
    <property type="evidence" value="ECO:0007669"/>
    <property type="project" value="TreeGrafter"/>
</dbReference>
<evidence type="ECO:0000256" key="5">
    <source>
        <dbReference type="ARBA" id="ARBA00022723"/>
    </source>
</evidence>
<dbReference type="InterPro" id="IPR020610">
    <property type="entry name" value="Thiolase_AS"/>
</dbReference>
<feature type="active site" description="Proton acceptor" evidence="9">
    <location>
        <position position="377"/>
    </location>
</feature>
<dbReference type="OrthoDB" id="9764892at2"/>
<protein>
    <recommendedName>
        <fullName evidence="3">acetyl-CoA C-acetyltransferase</fullName>
        <ecNumber evidence="3">2.3.1.9</ecNumber>
    </recommendedName>
</protein>
<organism evidence="13 14">
    <name type="scientific">Mucilaginibacter limnophilus</name>
    <dbReference type="NCBI Taxonomy" id="1932778"/>
    <lineage>
        <taxon>Bacteria</taxon>
        <taxon>Pseudomonadati</taxon>
        <taxon>Bacteroidota</taxon>
        <taxon>Sphingobacteriia</taxon>
        <taxon>Sphingobacteriales</taxon>
        <taxon>Sphingobacteriaceae</taxon>
        <taxon>Mucilaginibacter</taxon>
    </lineage>
</organism>
<keyword evidence="8 10" id="KW-0012">Acyltransferase</keyword>
<keyword evidence="14" id="KW-1185">Reference proteome</keyword>
<dbReference type="FunFam" id="3.40.47.10:FF:000007">
    <property type="entry name" value="acetyl-CoA acetyltransferase, mitochondrial"/>
    <property type="match status" value="1"/>
</dbReference>
<dbReference type="InterPro" id="IPR002155">
    <property type="entry name" value="Thiolase"/>
</dbReference>
<dbReference type="Gene3D" id="3.40.47.10">
    <property type="match status" value="1"/>
</dbReference>
<dbReference type="InterPro" id="IPR020617">
    <property type="entry name" value="Thiolase_C"/>
</dbReference>
<evidence type="ECO:0000313" key="14">
    <source>
        <dbReference type="Proteomes" id="UP000282759"/>
    </source>
</evidence>
<comment type="similarity">
    <text evidence="1 10">Belongs to the thiolase-like superfamily. Thiolase family.</text>
</comment>
<feature type="domain" description="Thiolase C-terminal" evidence="12">
    <location>
        <begin position="270"/>
        <end position="389"/>
    </location>
</feature>
<evidence type="ECO:0000256" key="7">
    <source>
        <dbReference type="ARBA" id="ARBA00022958"/>
    </source>
</evidence>
<evidence type="ECO:0000313" key="13">
    <source>
        <dbReference type="EMBL" id="RVU03122.1"/>
    </source>
</evidence>
<dbReference type="InterPro" id="IPR020615">
    <property type="entry name" value="Thiolase_acyl_enz_int_AS"/>
</dbReference>
<proteinExistence type="inferred from homology"/>
<evidence type="ECO:0000256" key="3">
    <source>
        <dbReference type="ARBA" id="ARBA00012705"/>
    </source>
</evidence>
<dbReference type="Pfam" id="PF00108">
    <property type="entry name" value="Thiolase_N"/>
    <property type="match status" value="1"/>
</dbReference>
<dbReference type="EMBL" id="SACK01000001">
    <property type="protein sequence ID" value="RVU03122.1"/>
    <property type="molecule type" value="Genomic_DNA"/>
</dbReference>
<keyword evidence="5" id="KW-0479">Metal-binding</keyword>
<reference evidence="13 14" key="1">
    <citation type="submission" date="2019-01" db="EMBL/GenBank/DDBJ databases">
        <authorList>
            <person name="Chen W.-M."/>
        </authorList>
    </citation>
    <scope>NUCLEOTIDE SEQUENCE [LARGE SCALE GENOMIC DNA]</scope>
    <source>
        <strain evidence="13 14">YBJ-36</strain>
    </source>
</reference>
<keyword evidence="6" id="KW-0809">Transit peptide</keyword>
<dbReference type="InterPro" id="IPR020613">
    <property type="entry name" value="Thiolase_CS"/>
</dbReference>
<dbReference type="RefSeq" id="WP_127703487.1">
    <property type="nucleotide sequence ID" value="NZ_SACK01000001.1"/>
</dbReference>
<comment type="subunit">
    <text evidence="2">Homotetramer.</text>
</comment>
<dbReference type="InterPro" id="IPR016039">
    <property type="entry name" value="Thiolase-like"/>
</dbReference>
<keyword evidence="7" id="KW-0630">Potassium</keyword>
<sequence length="392" mass="40809">MRDVVIVAATRTPIGSFGGNLSSLSATQLGALVIKAAIEQAGIQPNQVQEVYMGNVLSANLGQAPATQAAIYAGLPYLPATTVNKVCASGMKAIMLGAQSIALGQNEIVVAGGMESMSNVPYYLDKARNGYRLGNGQITDGLVKDGLWDVYNDYHMGSAAELCALECSISREDQDAYAIESYKRAQAAQAAGKLKTEITPIEITDKKGNTTVIDTDEEPATVKFDKIPTLKPVFQKDGTVTAANASTLNDGAAAVILISLDKANELGIMPLAKIISYADAQQAPEWFTTAPSKAIPLALHRAGLAINDIDYFEINEAFSVVSIANNQALQIDPAKVNVNGGAVSLGHPLGASGARIIVTLINVLQQNGGKYGAAGICNGGGGAGAMVIENLR</sequence>
<evidence type="ECO:0000256" key="2">
    <source>
        <dbReference type="ARBA" id="ARBA00011881"/>
    </source>
</evidence>
<keyword evidence="4 10" id="KW-0808">Transferase</keyword>
<dbReference type="NCBIfam" id="TIGR01930">
    <property type="entry name" value="AcCoA-C-Actrans"/>
    <property type="match status" value="1"/>
</dbReference>
<dbReference type="PANTHER" id="PTHR18919">
    <property type="entry name" value="ACETYL-COA C-ACYLTRANSFERASE"/>
    <property type="match status" value="1"/>
</dbReference>
<feature type="active site" description="Proton acceptor" evidence="9">
    <location>
        <position position="347"/>
    </location>
</feature>
<dbReference type="GO" id="GO:0046872">
    <property type="term" value="F:metal ion binding"/>
    <property type="evidence" value="ECO:0007669"/>
    <property type="project" value="UniProtKB-KW"/>
</dbReference>
<dbReference type="PROSITE" id="PS00737">
    <property type="entry name" value="THIOLASE_2"/>
    <property type="match status" value="1"/>
</dbReference>
<evidence type="ECO:0000259" key="11">
    <source>
        <dbReference type="Pfam" id="PF00108"/>
    </source>
</evidence>
<dbReference type="AlphaFoldDB" id="A0A437MZN0"/>